<comment type="caution">
    <text evidence="1">The sequence shown here is derived from an EMBL/GenBank/DDBJ whole genome shotgun (WGS) entry which is preliminary data.</text>
</comment>
<name>A0A8I2YKI4_9AGAM</name>
<dbReference type="AlphaFoldDB" id="A0A8I2YKI4"/>
<evidence type="ECO:0000313" key="2">
    <source>
        <dbReference type="Proteomes" id="UP000683000"/>
    </source>
</evidence>
<keyword evidence="2" id="KW-1185">Reference proteome</keyword>
<accession>A0A8I2YKI4</accession>
<reference evidence="1" key="1">
    <citation type="submission" date="2021-03" db="EMBL/GenBank/DDBJ databases">
        <title>Evolutionary innovations through gain and loss of genes in the ectomycorrhizal Boletales.</title>
        <authorList>
            <person name="Wu G."/>
            <person name="Miyauchi S."/>
            <person name="Morin E."/>
            <person name="Yang Z.-L."/>
            <person name="Xu J."/>
            <person name="Martin F.M."/>
        </authorList>
    </citation>
    <scope>NUCLEOTIDE SEQUENCE</scope>
    <source>
        <strain evidence="1">BR01</strain>
    </source>
</reference>
<dbReference type="Proteomes" id="UP000683000">
    <property type="component" value="Unassembled WGS sequence"/>
</dbReference>
<dbReference type="OrthoDB" id="2677857at2759"/>
<sequence>MAPSSWMTEPQRVFLKERLPEYLTHTQDKDYFHFWPLFFSAWFAQFPERSVVFPDVEGSLTGEQEALLSKAVEIRKTVTAIFSNCRLGSAGEPITHGRVASKKRPSLYSSRPLKARRVVFSASQNSTMICTMRNESNHSLMRIDRKVDSIRRARFSVLLGPMQNAS</sequence>
<dbReference type="EMBL" id="JAGFBS010000024">
    <property type="protein sequence ID" value="KAG6372913.1"/>
    <property type="molecule type" value="Genomic_DNA"/>
</dbReference>
<organism evidence="1 2">
    <name type="scientific">Boletus reticuloceps</name>
    <dbReference type="NCBI Taxonomy" id="495285"/>
    <lineage>
        <taxon>Eukaryota</taxon>
        <taxon>Fungi</taxon>
        <taxon>Dikarya</taxon>
        <taxon>Basidiomycota</taxon>
        <taxon>Agaricomycotina</taxon>
        <taxon>Agaricomycetes</taxon>
        <taxon>Agaricomycetidae</taxon>
        <taxon>Boletales</taxon>
        <taxon>Boletineae</taxon>
        <taxon>Boletaceae</taxon>
        <taxon>Boletoideae</taxon>
        <taxon>Boletus</taxon>
    </lineage>
</organism>
<gene>
    <name evidence="1" type="ORF">JVT61DRAFT_6930</name>
</gene>
<evidence type="ECO:0000313" key="1">
    <source>
        <dbReference type="EMBL" id="KAG6372913.1"/>
    </source>
</evidence>
<proteinExistence type="predicted"/>
<protein>
    <submittedName>
        <fullName evidence="1">Uncharacterized protein</fullName>
    </submittedName>
</protein>